<comment type="caution">
    <text evidence="1">The sequence shown here is derived from an EMBL/GenBank/DDBJ whole genome shotgun (WGS) entry which is preliminary data.</text>
</comment>
<sequence length="243" mass="26997">MGLFNKIISTVDVIAKTAELATGILKNNSIENSNSDILSTAESGIQDVRFFFTKDRKIRICNLTENEVVCQFCQTDPTGISRSNFVHVEANGGNKDVTSYFTEYMENGICSITSIESPEKHVGEINESNNVKTLISTLATKTLSLGTSVTLGVLGIKFIPRAKDILVQLPEDLKFQELHVQGSFLLKDKRITFSSDIKPKNSGEITIDYNSGTNIDSIITYADFDVYSSKPDEFVRYLRENNV</sequence>
<dbReference type="RefSeq" id="WP_268060148.1">
    <property type="nucleotide sequence ID" value="NZ_JAPQFJ010000003.1"/>
</dbReference>
<dbReference type="EMBL" id="JAPQFJ010000003">
    <property type="protein sequence ID" value="MCY6957751.1"/>
    <property type="molecule type" value="Genomic_DNA"/>
</dbReference>
<accession>A0ABT4D981</accession>
<keyword evidence="2" id="KW-1185">Reference proteome</keyword>
<organism evidence="1 2">
    <name type="scientific">Clostridium brassicae</name>
    <dbReference type="NCBI Taxonomy" id="2999072"/>
    <lineage>
        <taxon>Bacteria</taxon>
        <taxon>Bacillati</taxon>
        <taxon>Bacillota</taxon>
        <taxon>Clostridia</taxon>
        <taxon>Eubacteriales</taxon>
        <taxon>Clostridiaceae</taxon>
        <taxon>Clostridium</taxon>
    </lineage>
</organism>
<reference evidence="1" key="1">
    <citation type="submission" date="2022-12" db="EMBL/GenBank/DDBJ databases">
        <title>Clostridium sp. nov., isolated from industrial wastewater.</title>
        <authorList>
            <person name="Jiayan W."/>
        </authorList>
    </citation>
    <scope>NUCLEOTIDE SEQUENCE</scope>
    <source>
        <strain evidence="1">ZC22-4</strain>
    </source>
</reference>
<gene>
    <name evidence="1" type="ORF">OW729_03915</name>
</gene>
<evidence type="ECO:0000313" key="1">
    <source>
        <dbReference type="EMBL" id="MCY6957751.1"/>
    </source>
</evidence>
<evidence type="ECO:0000313" key="2">
    <source>
        <dbReference type="Proteomes" id="UP001144612"/>
    </source>
</evidence>
<proteinExistence type="predicted"/>
<protein>
    <submittedName>
        <fullName evidence="1">Uncharacterized protein</fullName>
    </submittedName>
</protein>
<dbReference type="Proteomes" id="UP001144612">
    <property type="component" value="Unassembled WGS sequence"/>
</dbReference>
<name>A0ABT4D981_9CLOT</name>